<protein>
    <recommendedName>
        <fullName evidence="2">START domain-containing protein</fullName>
    </recommendedName>
</protein>
<accession>A0A024UES1</accession>
<dbReference type="InterPro" id="IPR023393">
    <property type="entry name" value="START-like_dom_sf"/>
</dbReference>
<dbReference type="GeneID" id="20081542"/>
<organism evidence="3">
    <name type="scientific">Aphanomyces invadans</name>
    <dbReference type="NCBI Taxonomy" id="157072"/>
    <lineage>
        <taxon>Eukaryota</taxon>
        <taxon>Sar</taxon>
        <taxon>Stramenopiles</taxon>
        <taxon>Oomycota</taxon>
        <taxon>Saprolegniomycetes</taxon>
        <taxon>Saprolegniales</taxon>
        <taxon>Verrucalvaceae</taxon>
        <taxon>Aphanomyces</taxon>
    </lineage>
</organism>
<dbReference type="PANTHER" id="PTHR13510">
    <property type="entry name" value="FYVE-FINGER-CONTAINING RAB5 EFFECTOR PROTEIN RABENOSYN-5-RELATED"/>
    <property type="match status" value="1"/>
</dbReference>
<feature type="region of interest" description="Disordered" evidence="1">
    <location>
        <begin position="438"/>
        <end position="459"/>
    </location>
</feature>
<dbReference type="GO" id="GO:0008289">
    <property type="term" value="F:lipid binding"/>
    <property type="evidence" value="ECO:0007669"/>
    <property type="project" value="InterPro"/>
</dbReference>
<sequence length="459" mass="51321">MAPSSSSRPHFPLHSTWTTPERAHLRSTASAAFDALLQTVSLVSDASHPHTKQTKHSRNHTQLVLPGVVADVASFFLDALDASDGVYCDRYHVDDTELLYVLRPRTMDQPLRFMGLRWSRFSAPLLCRPRDVCVVEYMDSFIDKRGRQGWALCMQSVTHPSCPDFKPHHGIVRSTVHLSGYVAIESDAPGVINLHVVLDWDFDMPPWARNAALTKRLQALDKLDSYLKLKGLDHRPRPKLCSRQKDDVEKSSSRSHAHRRHLYDDTPSSLYNHDLHMRRVNSQQSSGGIPLIDSTTPSFRSQPSNLTFTSSPSMRATLDDDFNGATFESLHMPSHCGVCQVNLRNSTYLPCQLCDKAVCQTCSRPWQGSTDLRMNMNLCVLCDQTMLPTPSSITPCQQQHHRARRTRQSTSRKCKISPSITTADGLLDLSYLAGLTSRSASNSTDSGSLPRSGPSKILE</sequence>
<dbReference type="EMBL" id="KI913958">
    <property type="protein sequence ID" value="ETW04134.1"/>
    <property type="molecule type" value="Genomic_DNA"/>
</dbReference>
<evidence type="ECO:0000259" key="2">
    <source>
        <dbReference type="Pfam" id="PF01852"/>
    </source>
</evidence>
<dbReference type="Pfam" id="PF01852">
    <property type="entry name" value="START"/>
    <property type="match status" value="1"/>
</dbReference>
<name>A0A024UES1_9STRA</name>
<feature type="compositionally biased region" description="Basic and acidic residues" evidence="1">
    <location>
        <begin position="243"/>
        <end position="252"/>
    </location>
</feature>
<feature type="compositionally biased region" description="Basic residues" evidence="1">
    <location>
        <begin position="399"/>
        <end position="414"/>
    </location>
</feature>
<dbReference type="PANTHER" id="PTHR13510:SF44">
    <property type="entry name" value="RABENOSYN-5"/>
    <property type="match status" value="1"/>
</dbReference>
<dbReference type="InterPro" id="IPR052727">
    <property type="entry name" value="Rab4/Rab5_effector"/>
</dbReference>
<feature type="region of interest" description="Disordered" evidence="1">
    <location>
        <begin position="393"/>
        <end position="414"/>
    </location>
</feature>
<dbReference type="OrthoDB" id="68126at2759"/>
<feature type="domain" description="START" evidence="2">
    <location>
        <begin position="126"/>
        <end position="203"/>
    </location>
</feature>
<evidence type="ECO:0000256" key="1">
    <source>
        <dbReference type="SAM" id="MobiDB-lite"/>
    </source>
</evidence>
<evidence type="ECO:0000313" key="3">
    <source>
        <dbReference type="EMBL" id="ETW04133.1"/>
    </source>
</evidence>
<feature type="region of interest" description="Disordered" evidence="1">
    <location>
        <begin position="293"/>
        <end position="312"/>
    </location>
</feature>
<reference evidence="3" key="1">
    <citation type="submission" date="2013-12" db="EMBL/GenBank/DDBJ databases">
        <title>The Genome Sequence of Aphanomyces invadans NJM9701.</title>
        <authorList>
            <consortium name="The Broad Institute Genomics Platform"/>
            <person name="Russ C."/>
            <person name="Tyler B."/>
            <person name="van West P."/>
            <person name="Dieguez-Uribeondo J."/>
            <person name="Young S.K."/>
            <person name="Zeng Q."/>
            <person name="Gargeya S."/>
            <person name="Fitzgerald M."/>
            <person name="Abouelleil A."/>
            <person name="Alvarado L."/>
            <person name="Chapman S.B."/>
            <person name="Gainer-Dewar J."/>
            <person name="Goldberg J."/>
            <person name="Griggs A."/>
            <person name="Gujja S."/>
            <person name="Hansen M."/>
            <person name="Howarth C."/>
            <person name="Imamovic A."/>
            <person name="Ireland A."/>
            <person name="Larimer J."/>
            <person name="McCowan C."/>
            <person name="Murphy C."/>
            <person name="Pearson M."/>
            <person name="Poon T.W."/>
            <person name="Priest M."/>
            <person name="Roberts A."/>
            <person name="Saif S."/>
            <person name="Shea T."/>
            <person name="Sykes S."/>
            <person name="Wortman J."/>
            <person name="Nusbaum C."/>
            <person name="Birren B."/>
        </authorList>
    </citation>
    <scope>NUCLEOTIDE SEQUENCE [LARGE SCALE GENOMIC DNA]</scope>
    <source>
        <strain evidence="3">NJM9701</strain>
    </source>
</reference>
<dbReference type="VEuPathDB" id="FungiDB:H310_04492"/>
<feature type="region of interest" description="Disordered" evidence="1">
    <location>
        <begin position="236"/>
        <end position="270"/>
    </location>
</feature>
<feature type="compositionally biased region" description="Polar residues" evidence="1">
    <location>
        <begin position="438"/>
        <end position="449"/>
    </location>
</feature>
<dbReference type="InterPro" id="IPR002913">
    <property type="entry name" value="START_lipid-bd_dom"/>
</dbReference>
<gene>
    <name evidence="3" type="ORF">H310_04492</name>
</gene>
<dbReference type="Gene3D" id="3.30.530.20">
    <property type="match status" value="1"/>
</dbReference>
<dbReference type="SUPFAM" id="SSF55961">
    <property type="entry name" value="Bet v1-like"/>
    <property type="match status" value="1"/>
</dbReference>
<dbReference type="AlphaFoldDB" id="A0A024UES1"/>
<dbReference type="RefSeq" id="XP_008867090.1">
    <property type="nucleotide sequence ID" value="XM_008868868.1"/>
</dbReference>
<proteinExistence type="predicted"/>
<dbReference type="RefSeq" id="XP_008867089.1">
    <property type="nucleotide sequence ID" value="XM_008868867.1"/>
</dbReference>
<dbReference type="EMBL" id="KI913958">
    <property type="protein sequence ID" value="ETW04133.1"/>
    <property type="molecule type" value="Genomic_DNA"/>
</dbReference>